<evidence type="ECO:0000313" key="1">
    <source>
        <dbReference type="EMBL" id="EAQ96394.1"/>
    </source>
</evidence>
<reference evidence="1 2" key="1">
    <citation type="journal article" date="2007" name="Proc. Natl. Acad. Sci. U.S.A.">
        <title>Characterization of a marine gammaproteobacterium capable of aerobic anoxygenic photosynthesis.</title>
        <authorList>
            <person name="Fuchs B.M."/>
            <person name="Spring S."/>
            <person name="Teeling H."/>
            <person name="Quast C."/>
            <person name="Wulf J."/>
            <person name="Schattenhofer M."/>
            <person name="Yan S."/>
            <person name="Ferriera S."/>
            <person name="Johnson J."/>
            <person name="Glockner F.O."/>
            <person name="Amann R."/>
        </authorList>
    </citation>
    <scope>NUCLEOTIDE SEQUENCE [LARGE SCALE GENOMIC DNA]</scope>
    <source>
        <strain evidence="1">KT71</strain>
    </source>
</reference>
<dbReference type="AlphaFoldDB" id="A4ACG6"/>
<keyword evidence="2" id="KW-1185">Reference proteome</keyword>
<accession>A4ACG6</accession>
<sequence>MTDDIFGIQLHDEIDFYLAYLHLTNLAESAETNRSLSPVDRQTVKLVVETVRERIQEATDVLWLKPEAIARICQREGIVPPKQIAVSDEQRETLNKRALKISYLMRPEVVEKHRRNLEQTRVDLLQPPIH</sequence>
<protein>
    <submittedName>
        <fullName evidence="1">Uncharacterized protein</fullName>
    </submittedName>
</protein>
<dbReference type="EMBL" id="AAOA02000001">
    <property type="protein sequence ID" value="EAQ96394.1"/>
    <property type="molecule type" value="Genomic_DNA"/>
</dbReference>
<dbReference type="HOGENOM" id="CLU_1934455_0_0_6"/>
<comment type="caution">
    <text evidence="1">The sequence shown here is derived from an EMBL/GenBank/DDBJ whole genome shotgun (WGS) entry which is preliminary data.</text>
</comment>
<reference evidence="1 2" key="2">
    <citation type="journal article" date="2009" name="PLoS ONE">
        <title>The photosynthetic apparatus and its regulation in the aerobic gammaproteobacterium Congregibacter litoralis gen. nov., sp. nov.</title>
        <authorList>
            <person name="Spring S."/>
            <person name="Lunsdorf H."/>
            <person name="Fuchs B.M."/>
            <person name="Tindall B.J."/>
        </authorList>
    </citation>
    <scope>NUCLEOTIDE SEQUENCE [LARGE SCALE GENOMIC DNA]</scope>
    <source>
        <strain evidence="1">KT71</strain>
    </source>
</reference>
<evidence type="ECO:0000313" key="2">
    <source>
        <dbReference type="Proteomes" id="UP000019205"/>
    </source>
</evidence>
<proteinExistence type="predicted"/>
<name>A4ACG6_9GAMM</name>
<gene>
    <name evidence="1" type="ORF">KT71_13445</name>
</gene>
<dbReference type="STRING" id="314285.KT71_13445"/>
<dbReference type="RefSeq" id="WP_008295125.1">
    <property type="nucleotide sequence ID" value="NZ_CM002299.1"/>
</dbReference>
<dbReference type="Proteomes" id="UP000019205">
    <property type="component" value="Chromosome"/>
</dbReference>
<organism evidence="1 2">
    <name type="scientific">Congregibacter litoralis KT71</name>
    <dbReference type="NCBI Taxonomy" id="314285"/>
    <lineage>
        <taxon>Bacteria</taxon>
        <taxon>Pseudomonadati</taxon>
        <taxon>Pseudomonadota</taxon>
        <taxon>Gammaproteobacteria</taxon>
        <taxon>Cellvibrionales</taxon>
        <taxon>Halieaceae</taxon>
        <taxon>Congregibacter</taxon>
    </lineage>
</organism>